<evidence type="ECO:0000313" key="4">
    <source>
        <dbReference type="EMBL" id="WOL17678.1"/>
    </source>
</evidence>
<evidence type="ECO:0000256" key="1">
    <source>
        <dbReference type="ARBA" id="ARBA00009861"/>
    </source>
</evidence>
<dbReference type="EMBL" id="CP136897">
    <property type="protein sequence ID" value="WOL17678.1"/>
    <property type="molecule type" value="Genomic_DNA"/>
</dbReference>
<protein>
    <submittedName>
        <fullName evidence="4">Omega-hydroxypalmitate O-feruloyl transferase-like isoform X1</fullName>
    </submittedName>
</protein>
<keyword evidence="5" id="KW-1185">Reference proteome</keyword>
<gene>
    <name evidence="4" type="ORF">Cni_G26471</name>
</gene>
<keyword evidence="2 4" id="KW-0808">Transferase</keyword>
<accession>A0AAQ3L332</accession>
<evidence type="ECO:0000256" key="2">
    <source>
        <dbReference type="ARBA" id="ARBA00022679"/>
    </source>
</evidence>
<evidence type="ECO:0000313" key="5">
    <source>
        <dbReference type="Proteomes" id="UP001327560"/>
    </source>
</evidence>
<proteinExistence type="inferred from homology"/>
<sequence length="433" mass="47868">MDNRDSNGVATLTVTRSEPVRVQPAEHAGDEYYFLSNLDQNIAGIMKTVHLFAATSRSNEDVGQVLRDALAKVLVRFYPFAGSLAVGSEGKLIVKCNGHGVPFVEAAAAESGIEVLGDISIPDHEKLGMLVYVEPEAKNLLETPLLTVQVTRFKCGGFVLGLAMNHCMADGLSCVEFLHSWAETARYLPMSIVPFLDRTIQRAREPPKVEFSHPEYDELKDESNLTQLESEPTQYRSFTFDSKKLGQLKNMAMEDGSIKSCTSFMVLSALIWRSWARALNMDPRQKTKLLFAVDVRQRFGPPLPDGFFGNGIALGCCLCEAGELQNSPLSFAASLIQTTVRNMTDRYIRSAMDFFELNRSKPSLTATLIISTWTKLEFVSSDFGWGEAVQSGPAELPQKVALFLPQVKGIKSTRVVIGMPTSSMKAFQKMLEI</sequence>
<comment type="similarity">
    <text evidence="1">Belongs to the plant acyltransferase family.</text>
</comment>
<dbReference type="AlphaFoldDB" id="A0AAQ3L332"/>
<dbReference type="Proteomes" id="UP001327560">
    <property type="component" value="Chromosome 8"/>
</dbReference>
<dbReference type="InterPro" id="IPR023213">
    <property type="entry name" value="CAT-like_dom_sf"/>
</dbReference>
<dbReference type="InterPro" id="IPR050317">
    <property type="entry name" value="Plant_Fungal_Acyltransferase"/>
</dbReference>
<dbReference type="PANTHER" id="PTHR31642">
    <property type="entry name" value="TRICHOTHECENE 3-O-ACETYLTRANSFERASE"/>
    <property type="match status" value="1"/>
</dbReference>
<dbReference type="GO" id="GO:0016747">
    <property type="term" value="F:acyltransferase activity, transferring groups other than amino-acyl groups"/>
    <property type="evidence" value="ECO:0007669"/>
    <property type="project" value="TreeGrafter"/>
</dbReference>
<dbReference type="Pfam" id="PF02458">
    <property type="entry name" value="Transferase"/>
    <property type="match status" value="1"/>
</dbReference>
<organism evidence="4 5">
    <name type="scientific">Canna indica</name>
    <name type="common">Indian-shot</name>
    <dbReference type="NCBI Taxonomy" id="4628"/>
    <lineage>
        <taxon>Eukaryota</taxon>
        <taxon>Viridiplantae</taxon>
        <taxon>Streptophyta</taxon>
        <taxon>Embryophyta</taxon>
        <taxon>Tracheophyta</taxon>
        <taxon>Spermatophyta</taxon>
        <taxon>Magnoliopsida</taxon>
        <taxon>Liliopsida</taxon>
        <taxon>Zingiberales</taxon>
        <taxon>Cannaceae</taxon>
        <taxon>Canna</taxon>
    </lineage>
</organism>
<evidence type="ECO:0000256" key="3">
    <source>
        <dbReference type="ARBA" id="ARBA00023315"/>
    </source>
</evidence>
<reference evidence="4 5" key="1">
    <citation type="submission" date="2023-10" db="EMBL/GenBank/DDBJ databases">
        <title>Chromosome-scale genome assembly provides insights into flower coloration mechanisms of Canna indica.</title>
        <authorList>
            <person name="Li C."/>
        </authorList>
    </citation>
    <scope>NUCLEOTIDE SEQUENCE [LARGE SCALE GENOMIC DNA]</scope>
    <source>
        <tissue evidence="4">Flower</tissue>
    </source>
</reference>
<dbReference type="PANTHER" id="PTHR31642:SF318">
    <property type="entry name" value="OMEGA-HYDROXYPALMITATE O-FERULOYL TRANSFERASE"/>
    <property type="match status" value="1"/>
</dbReference>
<keyword evidence="3" id="KW-0012">Acyltransferase</keyword>
<dbReference type="Gene3D" id="3.30.559.10">
    <property type="entry name" value="Chloramphenicol acetyltransferase-like domain"/>
    <property type="match status" value="2"/>
</dbReference>
<name>A0AAQ3L332_9LILI</name>